<dbReference type="EMBL" id="CAMKVN010007430">
    <property type="protein sequence ID" value="CAI2191492.1"/>
    <property type="molecule type" value="Genomic_DNA"/>
</dbReference>
<organism evidence="2 3">
    <name type="scientific">Funneliformis geosporum</name>
    <dbReference type="NCBI Taxonomy" id="1117311"/>
    <lineage>
        <taxon>Eukaryota</taxon>
        <taxon>Fungi</taxon>
        <taxon>Fungi incertae sedis</taxon>
        <taxon>Mucoromycota</taxon>
        <taxon>Glomeromycotina</taxon>
        <taxon>Glomeromycetes</taxon>
        <taxon>Glomerales</taxon>
        <taxon>Glomeraceae</taxon>
        <taxon>Funneliformis</taxon>
    </lineage>
</organism>
<name>A0A9W4T3Q4_9GLOM</name>
<comment type="caution">
    <text evidence="2">The sequence shown here is derived from an EMBL/GenBank/DDBJ whole genome shotgun (WGS) entry which is preliminary data.</text>
</comment>
<dbReference type="SMART" id="SM00367">
    <property type="entry name" value="LRR_CC"/>
    <property type="match status" value="9"/>
</dbReference>
<reference evidence="2" key="1">
    <citation type="submission" date="2022-08" db="EMBL/GenBank/DDBJ databases">
        <authorList>
            <person name="Kallberg Y."/>
            <person name="Tangrot J."/>
            <person name="Rosling A."/>
        </authorList>
    </citation>
    <scope>NUCLEOTIDE SEQUENCE</scope>
    <source>
        <strain evidence="2">Wild A</strain>
    </source>
</reference>
<dbReference type="InterPro" id="IPR057207">
    <property type="entry name" value="FBXL15_LRR"/>
</dbReference>
<feature type="non-terminal residue" evidence="2">
    <location>
        <position position="324"/>
    </location>
</feature>
<evidence type="ECO:0000313" key="2">
    <source>
        <dbReference type="EMBL" id="CAI2191492.1"/>
    </source>
</evidence>
<dbReference type="InterPro" id="IPR001611">
    <property type="entry name" value="Leu-rich_rpt"/>
</dbReference>
<evidence type="ECO:0000259" key="1">
    <source>
        <dbReference type="Pfam" id="PF25372"/>
    </source>
</evidence>
<dbReference type="SUPFAM" id="SSF52047">
    <property type="entry name" value="RNI-like"/>
    <property type="match status" value="2"/>
</dbReference>
<dbReference type="OrthoDB" id="550575at2759"/>
<keyword evidence="3" id="KW-1185">Reference proteome</keyword>
<gene>
    <name evidence="2" type="ORF">FWILDA_LOCUS15098</name>
</gene>
<dbReference type="AlphaFoldDB" id="A0A9W4T3Q4"/>
<dbReference type="PANTHER" id="PTHR13318">
    <property type="entry name" value="PARTNER OF PAIRED, ISOFORM B-RELATED"/>
    <property type="match status" value="1"/>
</dbReference>
<accession>A0A9W4T3Q4</accession>
<dbReference type="Gene3D" id="3.80.10.10">
    <property type="entry name" value="Ribonuclease Inhibitor"/>
    <property type="match status" value="2"/>
</dbReference>
<dbReference type="Proteomes" id="UP001153678">
    <property type="component" value="Unassembled WGS sequence"/>
</dbReference>
<dbReference type="Pfam" id="PF13516">
    <property type="entry name" value="LRR_6"/>
    <property type="match status" value="1"/>
</dbReference>
<protein>
    <submittedName>
        <fullName evidence="2">4414_t:CDS:1</fullName>
    </submittedName>
</protein>
<dbReference type="InterPro" id="IPR006553">
    <property type="entry name" value="Leu-rich_rpt_Cys-con_subtyp"/>
</dbReference>
<dbReference type="InterPro" id="IPR032675">
    <property type="entry name" value="LRR_dom_sf"/>
</dbReference>
<proteinExistence type="predicted"/>
<evidence type="ECO:0000313" key="3">
    <source>
        <dbReference type="Proteomes" id="UP001153678"/>
    </source>
</evidence>
<sequence>MGFNNRALELIAEVDDGGLWRITKSYHKLEYLNIAYHTEITEYSICGIIHSSPKLQHLDITFCEITDITIKEIARSCLNLKYLNLKEYDNINFKNSIGFSDKSLFVIVESYPNLRYINLWDAQITNKGLYAIARSCYKLEYLNISYCRNISDKSLFEIAGNCYDLQKFYFAKVRWITDRSISCILNSCLNLRKLDIAFSREDIKDASILIQRYFNIEYLDFSGVMALQNDILIIAIIKRSLNLRHLEISHNDIGDEVIEALAYTCHKLEHLELNGYCNITSITIREIACSCLNLKFLDLDRCENISKKAMHQLNPNIHIENFDE</sequence>
<feature type="domain" description="F-box/LRR-repeat protein 15-like leucin rich repeat" evidence="1">
    <location>
        <begin position="12"/>
        <end position="198"/>
    </location>
</feature>
<dbReference type="GO" id="GO:0031146">
    <property type="term" value="P:SCF-dependent proteasomal ubiquitin-dependent protein catabolic process"/>
    <property type="evidence" value="ECO:0007669"/>
    <property type="project" value="TreeGrafter"/>
</dbReference>
<dbReference type="GO" id="GO:0019005">
    <property type="term" value="C:SCF ubiquitin ligase complex"/>
    <property type="evidence" value="ECO:0007669"/>
    <property type="project" value="TreeGrafter"/>
</dbReference>
<dbReference type="Pfam" id="PF25372">
    <property type="entry name" value="DUF7885"/>
    <property type="match status" value="1"/>
</dbReference>